<dbReference type="Pfam" id="PF00665">
    <property type="entry name" value="rve"/>
    <property type="match status" value="1"/>
</dbReference>
<name>A0AAN9YZ62_9ORTH</name>
<dbReference type="PANTHER" id="PTHR37984">
    <property type="entry name" value="PROTEIN CBG26694"/>
    <property type="match status" value="1"/>
</dbReference>
<dbReference type="Proteomes" id="UP001378592">
    <property type="component" value="Unassembled WGS sequence"/>
</dbReference>
<dbReference type="InterPro" id="IPR050951">
    <property type="entry name" value="Retrovirus_Pol_polyprotein"/>
</dbReference>
<dbReference type="GO" id="GO:0003676">
    <property type="term" value="F:nucleic acid binding"/>
    <property type="evidence" value="ECO:0007669"/>
    <property type="project" value="InterPro"/>
</dbReference>
<dbReference type="AlphaFoldDB" id="A0AAN9YZ62"/>
<proteinExistence type="predicted"/>
<evidence type="ECO:0000313" key="3">
    <source>
        <dbReference type="Proteomes" id="UP001378592"/>
    </source>
</evidence>
<protein>
    <recommendedName>
        <fullName evidence="1">Integrase catalytic domain-containing protein</fullName>
    </recommendedName>
</protein>
<gene>
    <name evidence="2" type="ORF">R5R35_001223</name>
</gene>
<feature type="domain" description="Integrase catalytic" evidence="1">
    <location>
        <begin position="1"/>
        <end position="150"/>
    </location>
</feature>
<accession>A0AAN9YZ62</accession>
<dbReference type="GO" id="GO:0015074">
    <property type="term" value="P:DNA integration"/>
    <property type="evidence" value="ECO:0007669"/>
    <property type="project" value="InterPro"/>
</dbReference>
<dbReference type="Gene3D" id="3.30.420.10">
    <property type="entry name" value="Ribonuclease H-like superfamily/Ribonuclease H"/>
    <property type="match status" value="1"/>
</dbReference>
<dbReference type="EMBL" id="JAZDUA010000773">
    <property type="protein sequence ID" value="KAK7789367.1"/>
    <property type="molecule type" value="Genomic_DNA"/>
</dbReference>
<evidence type="ECO:0000313" key="2">
    <source>
        <dbReference type="EMBL" id="KAK7789367.1"/>
    </source>
</evidence>
<dbReference type="PROSITE" id="PS50994">
    <property type="entry name" value="INTEGRASE"/>
    <property type="match status" value="1"/>
</dbReference>
<dbReference type="InterPro" id="IPR012337">
    <property type="entry name" value="RNaseH-like_sf"/>
</dbReference>
<dbReference type="InterPro" id="IPR036397">
    <property type="entry name" value="RNaseH_sf"/>
</dbReference>
<dbReference type="PANTHER" id="PTHR37984:SF15">
    <property type="entry name" value="INTEGRASE CATALYTIC DOMAIN-CONTAINING PROTEIN"/>
    <property type="match status" value="1"/>
</dbReference>
<sequence length="151" mass="17507">MDVVGLLLLTSQENSCSLKLQDFLSKYLIAAPVPNQTAHEIAHHFVHKFILVFGIPDMLLTNRGSNFVSEVFAEVCQLLRIKHLHTTAYHPQTNGALERSRRTLKEYLRHYVNEDFNDWDRWIPFAATVCNSFPHTASKFEPCELVYGRRY</sequence>
<dbReference type="SUPFAM" id="SSF53098">
    <property type="entry name" value="Ribonuclease H-like"/>
    <property type="match status" value="1"/>
</dbReference>
<comment type="caution">
    <text evidence="2">The sequence shown here is derived from an EMBL/GenBank/DDBJ whole genome shotgun (WGS) entry which is preliminary data.</text>
</comment>
<reference evidence="2 3" key="1">
    <citation type="submission" date="2024-03" db="EMBL/GenBank/DDBJ databases">
        <title>The genome assembly and annotation of the cricket Gryllus longicercus Weissman &amp; Gray.</title>
        <authorList>
            <person name="Szrajer S."/>
            <person name="Gray D."/>
            <person name="Ylla G."/>
        </authorList>
    </citation>
    <scope>NUCLEOTIDE SEQUENCE [LARGE SCALE GENOMIC DNA]</scope>
    <source>
        <strain evidence="2">DAG 2021-001</strain>
        <tissue evidence="2">Whole body minus gut</tissue>
    </source>
</reference>
<organism evidence="2 3">
    <name type="scientific">Gryllus longicercus</name>
    <dbReference type="NCBI Taxonomy" id="2509291"/>
    <lineage>
        <taxon>Eukaryota</taxon>
        <taxon>Metazoa</taxon>
        <taxon>Ecdysozoa</taxon>
        <taxon>Arthropoda</taxon>
        <taxon>Hexapoda</taxon>
        <taxon>Insecta</taxon>
        <taxon>Pterygota</taxon>
        <taxon>Neoptera</taxon>
        <taxon>Polyneoptera</taxon>
        <taxon>Orthoptera</taxon>
        <taxon>Ensifera</taxon>
        <taxon>Gryllidea</taxon>
        <taxon>Grylloidea</taxon>
        <taxon>Gryllidae</taxon>
        <taxon>Gryllinae</taxon>
        <taxon>Gryllus</taxon>
    </lineage>
</organism>
<dbReference type="InterPro" id="IPR001584">
    <property type="entry name" value="Integrase_cat-core"/>
</dbReference>
<evidence type="ECO:0000259" key="1">
    <source>
        <dbReference type="PROSITE" id="PS50994"/>
    </source>
</evidence>
<keyword evidence="3" id="KW-1185">Reference proteome</keyword>